<dbReference type="EMBL" id="BSUZ01000001">
    <property type="protein sequence ID" value="GMA86191.1"/>
    <property type="molecule type" value="Genomic_DNA"/>
</dbReference>
<dbReference type="Proteomes" id="UP001157017">
    <property type="component" value="Unassembled WGS sequence"/>
</dbReference>
<comment type="caution">
    <text evidence="2">The sequence shown here is derived from an EMBL/GenBank/DDBJ whole genome shotgun (WGS) entry which is preliminary data.</text>
</comment>
<dbReference type="SUPFAM" id="SSF52540">
    <property type="entry name" value="P-loop containing nucleoside triphosphate hydrolases"/>
    <property type="match status" value="2"/>
</dbReference>
<reference evidence="3" key="1">
    <citation type="journal article" date="2019" name="Int. J. Syst. Evol. Microbiol.">
        <title>The Global Catalogue of Microorganisms (GCM) 10K type strain sequencing project: providing services to taxonomists for standard genome sequencing and annotation.</title>
        <authorList>
            <consortium name="The Broad Institute Genomics Platform"/>
            <consortium name="The Broad Institute Genome Sequencing Center for Infectious Disease"/>
            <person name="Wu L."/>
            <person name="Ma J."/>
        </authorList>
    </citation>
    <scope>NUCLEOTIDE SEQUENCE [LARGE SCALE GENOMIC DNA]</scope>
    <source>
        <strain evidence="3">NBRC 108730</strain>
    </source>
</reference>
<evidence type="ECO:0000313" key="2">
    <source>
        <dbReference type="EMBL" id="GMA86191.1"/>
    </source>
</evidence>
<feature type="region of interest" description="Disordered" evidence="1">
    <location>
        <begin position="259"/>
        <end position="332"/>
    </location>
</feature>
<dbReference type="Gene3D" id="3.40.50.11180">
    <property type="match status" value="1"/>
</dbReference>
<organism evidence="2 3">
    <name type="scientific">Angustibacter aerolatus</name>
    <dbReference type="NCBI Taxonomy" id="1162965"/>
    <lineage>
        <taxon>Bacteria</taxon>
        <taxon>Bacillati</taxon>
        <taxon>Actinomycetota</taxon>
        <taxon>Actinomycetes</taxon>
        <taxon>Kineosporiales</taxon>
        <taxon>Kineosporiaceae</taxon>
    </lineage>
</organism>
<accession>A0ABQ6JF31</accession>
<dbReference type="InterPro" id="IPR027417">
    <property type="entry name" value="P-loop_NTPase"/>
</dbReference>
<feature type="region of interest" description="Disordered" evidence="1">
    <location>
        <begin position="15"/>
        <end position="44"/>
    </location>
</feature>
<gene>
    <name evidence="2" type="ORF">GCM10025868_14410</name>
</gene>
<keyword evidence="3" id="KW-1185">Reference proteome</keyword>
<protein>
    <submittedName>
        <fullName evidence="2">Uncharacterized protein</fullName>
    </submittedName>
</protein>
<dbReference type="Gene3D" id="3.30.2060.10">
    <property type="entry name" value="Penicillin-binding protein 1b domain"/>
    <property type="match status" value="1"/>
</dbReference>
<proteinExistence type="predicted"/>
<feature type="compositionally biased region" description="Low complexity" evidence="1">
    <location>
        <begin position="297"/>
        <end position="317"/>
    </location>
</feature>
<sequence length="332" mass="34605">MRWFAVADQRSLEPAPGGLWAPPCREPAAHRRRPRAGQGAREPGLPGVSDLLLKVAEGIAVEGMESLTPALVDSMQSLLDVLPEHAHVLVCDPERVRARAHDLVATSQEFLAAAWSSASAGSAPVDLEAVLGTASFRSIAEVREHAAAIGTPWWTVGSFGADAEVTARDETDTATLALGLREAESYRGDTEAAVADLSRWTHEGWKVVVVTEGSGLAKRVVEVMGEREVPARLVEGVDAAPVGGTVLVGTGSLGRGFVAPDLQAGGAHRDRPHRSGRPGHEGHAAHAVAATQRRRPAAGSSPATTSCTSSTASAGSSRWCSAPCRAPPASTW</sequence>
<evidence type="ECO:0000313" key="3">
    <source>
        <dbReference type="Proteomes" id="UP001157017"/>
    </source>
</evidence>
<name>A0ABQ6JF31_9ACTN</name>
<evidence type="ECO:0000256" key="1">
    <source>
        <dbReference type="SAM" id="MobiDB-lite"/>
    </source>
</evidence>